<gene>
    <name evidence="1" type="ORF">ABQG71_06365</name>
</gene>
<evidence type="ECO:0000313" key="1">
    <source>
        <dbReference type="EMBL" id="MER3120811.1"/>
    </source>
</evidence>
<dbReference type="Proteomes" id="UP001467674">
    <property type="component" value="Unassembled WGS sequence"/>
</dbReference>
<dbReference type="RefSeq" id="WP_350385269.1">
    <property type="nucleotide sequence ID" value="NZ_JBEOME010000002.1"/>
</dbReference>
<keyword evidence="2" id="KW-1185">Reference proteome</keyword>
<evidence type="ECO:0000313" key="2">
    <source>
        <dbReference type="Proteomes" id="UP001467674"/>
    </source>
</evidence>
<dbReference type="EMBL" id="JBEOME010000002">
    <property type="protein sequence ID" value="MER3120811.1"/>
    <property type="molecule type" value="Genomic_DNA"/>
</dbReference>
<reference evidence="1 2" key="1">
    <citation type="submission" date="2024-06" db="EMBL/GenBank/DDBJ databases">
        <title>Construction of an artificial bacterial consortium using nitrogen cycle bacteria from Cuatro Cienegas Basin and a mangrove forest.</title>
        <authorList>
            <person name="Aguilera-Najera D."/>
            <person name="Marquez-Cianci L."/>
            <person name="Martinez-Perez E."/>
            <person name="Rosas-Barrera M."/>
            <person name="Rodriguez-Cruz U.E."/>
            <person name="Tapia-Lopez R."/>
            <person name="Eguiarte L.E."/>
            <person name="Souza-Saldivar V."/>
        </authorList>
    </citation>
    <scope>NUCLEOTIDE SEQUENCE [LARGE SCALE GENOMIC DNA]</scope>
    <source>
        <strain evidence="1 2">S14-15</strain>
    </source>
</reference>
<proteinExistence type="predicted"/>
<sequence length="90" mass="10593">MLYTYLLAYTNGQKENDWYMAAFTSIESIAKDLKIGKGRIKRLADVLVAVGLLKTAYNYYGRKKNKLYYPQYYSTLTPDEMRANLRELYK</sequence>
<organism evidence="1 2">
    <name type="scientific">Bacillus altitudinis</name>
    <dbReference type="NCBI Taxonomy" id="293387"/>
    <lineage>
        <taxon>Bacteria</taxon>
        <taxon>Bacillati</taxon>
        <taxon>Bacillota</taxon>
        <taxon>Bacilli</taxon>
        <taxon>Bacillales</taxon>
        <taxon>Bacillaceae</taxon>
        <taxon>Bacillus</taxon>
    </lineage>
</organism>
<evidence type="ECO:0008006" key="3">
    <source>
        <dbReference type="Google" id="ProtNLM"/>
    </source>
</evidence>
<accession>A0ABV1S3K9</accession>
<comment type="caution">
    <text evidence="1">The sequence shown here is derived from an EMBL/GenBank/DDBJ whole genome shotgun (WGS) entry which is preliminary data.</text>
</comment>
<name>A0ABV1S3K9_BACAB</name>
<protein>
    <recommendedName>
        <fullName evidence="3">Replication protein</fullName>
    </recommendedName>
</protein>